<keyword evidence="2" id="KW-0472">Membrane</keyword>
<gene>
    <name evidence="3" type="ORF">WICANDRAFT_77761</name>
</gene>
<evidence type="ECO:0000313" key="4">
    <source>
        <dbReference type="Proteomes" id="UP000094112"/>
    </source>
</evidence>
<evidence type="ECO:0000313" key="3">
    <source>
        <dbReference type="EMBL" id="ODQ61114.1"/>
    </source>
</evidence>
<organism evidence="3 4">
    <name type="scientific">Wickerhamomyces anomalus (strain ATCC 58044 / CBS 1984 / NCYC 433 / NRRL Y-366-8)</name>
    <name type="common">Yeast</name>
    <name type="synonym">Hansenula anomala</name>
    <dbReference type="NCBI Taxonomy" id="683960"/>
    <lineage>
        <taxon>Eukaryota</taxon>
        <taxon>Fungi</taxon>
        <taxon>Dikarya</taxon>
        <taxon>Ascomycota</taxon>
        <taxon>Saccharomycotina</taxon>
        <taxon>Saccharomycetes</taxon>
        <taxon>Phaffomycetales</taxon>
        <taxon>Wickerhamomycetaceae</taxon>
        <taxon>Wickerhamomyces</taxon>
    </lineage>
</organism>
<keyword evidence="4" id="KW-1185">Reference proteome</keyword>
<feature type="transmembrane region" description="Helical" evidence="2">
    <location>
        <begin position="164"/>
        <end position="184"/>
    </location>
</feature>
<dbReference type="AlphaFoldDB" id="A0A1E3P7B4"/>
<feature type="compositionally biased region" description="Polar residues" evidence="1">
    <location>
        <begin position="1"/>
        <end position="13"/>
    </location>
</feature>
<feature type="region of interest" description="Disordered" evidence="1">
    <location>
        <begin position="1"/>
        <end position="27"/>
    </location>
</feature>
<keyword evidence="2" id="KW-0812">Transmembrane</keyword>
<dbReference type="GeneID" id="30201855"/>
<name>A0A1E3P7B4_WICAA</name>
<proteinExistence type="predicted"/>
<keyword evidence="2" id="KW-1133">Transmembrane helix</keyword>
<reference evidence="3 4" key="1">
    <citation type="journal article" date="2016" name="Proc. Natl. Acad. Sci. U.S.A.">
        <title>Comparative genomics of biotechnologically important yeasts.</title>
        <authorList>
            <person name="Riley R."/>
            <person name="Haridas S."/>
            <person name="Wolfe K.H."/>
            <person name="Lopes M.R."/>
            <person name="Hittinger C.T."/>
            <person name="Goeker M."/>
            <person name="Salamov A.A."/>
            <person name="Wisecaver J.H."/>
            <person name="Long T.M."/>
            <person name="Calvey C.H."/>
            <person name="Aerts A.L."/>
            <person name="Barry K.W."/>
            <person name="Choi C."/>
            <person name="Clum A."/>
            <person name="Coughlan A.Y."/>
            <person name="Deshpande S."/>
            <person name="Douglass A.P."/>
            <person name="Hanson S.J."/>
            <person name="Klenk H.-P."/>
            <person name="LaButti K.M."/>
            <person name="Lapidus A."/>
            <person name="Lindquist E.A."/>
            <person name="Lipzen A.M."/>
            <person name="Meier-Kolthoff J.P."/>
            <person name="Ohm R.A."/>
            <person name="Otillar R.P."/>
            <person name="Pangilinan J.L."/>
            <person name="Peng Y."/>
            <person name="Rokas A."/>
            <person name="Rosa C.A."/>
            <person name="Scheuner C."/>
            <person name="Sibirny A.A."/>
            <person name="Slot J.C."/>
            <person name="Stielow J.B."/>
            <person name="Sun H."/>
            <person name="Kurtzman C.P."/>
            <person name="Blackwell M."/>
            <person name="Grigoriev I.V."/>
            <person name="Jeffries T.W."/>
        </authorList>
    </citation>
    <scope>NUCLEOTIDE SEQUENCE [LARGE SCALE GENOMIC DNA]</scope>
    <source>
        <strain evidence="4">ATCC 58044 / CBS 1984 / NCYC 433 / NRRL Y-366-8</strain>
    </source>
</reference>
<dbReference type="EMBL" id="KV454209">
    <property type="protein sequence ID" value="ODQ61114.1"/>
    <property type="molecule type" value="Genomic_DNA"/>
</dbReference>
<evidence type="ECO:0000256" key="1">
    <source>
        <dbReference type="SAM" id="MobiDB-lite"/>
    </source>
</evidence>
<accession>A0A1E3P7B4</accession>
<evidence type="ECO:0000256" key="2">
    <source>
        <dbReference type="SAM" id="Phobius"/>
    </source>
</evidence>
<dbReference type="RefSeq" id="XP_019040321.1">
    <property type="nucleotide sequence ID" value="XM_019184609.1"/>
</dbReference>
<protein>
    <submittedName>
        <fullName evidence="3">Uncharacterized protein</fullName>
    </submittedName>
</protein>
<sequence length="190" mass="21143">MLNSQHLDSTTNDTLEDAIPQNDRPPSCQVTINNVNEATTETADQPETTSITEISIKSSQTPLPDYNQAVQIQQNLPSPAATCSTRPPRYTLNGDPSYIDGIQRQTASGTNPYDNVFSIENVFIQREQALQQRRSASNNNDNRIYLNNAQGDNPIILNCTIPCWQFIVVVLLIYAVILLFFAAITRNNIS</sequence>
<dbReference type="Proteomes" id="UP000094112">
    <property type="component" value="Unassembled WGS sequence"/>
</dbReference>